<protein>
    <recommendedName>
        <fullName evidence="9">Flagellar M-ring N-terminal domain-containing protein</fullName>
    </recommendedName>
</protein>
<dbReference type="STRING" id="1560234.SP90_15135"/>
<keyword evidence="8" id="KW-0812">Transmembrane</keyword>
<evidence type="ECO:0000256" key="2">
    <source>
        <dbReference type="ARBA" id="ARBA00009509"/>
    </source>
</evidence>
<dbReference type="InterPro" id="IPR043427">
    <property type="entry name" value="YscJ/FliF"/>
</dbReference>
<dbReference type="Proteomes" id="UP000091979">
    <property type="component" value="Unassembled WGS sequence"/>
</dbReference>
<dbReference type="Gene3D" id="3.30.300.30">
    <property type="match status" value="1"/>
</dbReference>
<sequence>MRFYSGIVVLLFCLLATGCNSTSLYSGLGEKEANVMLSVLLEQGFKAEKISSGKKGFAITVGRDEVVGALRVLESENLPRKKFESLGTVFSSEGLISSPLQEKARFAYALSQELSETCSSIDGVLTARVHVVLEEAKEMGEKPVPASAAVLIRYVSSFDIESSVVRIRKLVAQSVPGLSYDNVSVALFPIREAVSLPAPKKDVEIAGVAVNRNSISSFWMLLAGGIAGGILIGFAAMLALRKRTQQKEAAAENEER</sequence>
<dbReference type="Pfam" id="PF01514">
    <property type="entry name" value="YscJ_FliF"/>
    <property type="match status" value="1"/>
</dbReference>
<keyword evidence="8" id="KW-1133">Transmembrane helix</keyword>
<keyword evidence="11" id="KW-1185">Reference proteome</keyword>
<accession>A0A1B7X986</accession>
<evidence type="ECO:0000256" key="4">
    <source>
        <dbReference type="ARBA" id="ARBA00023136"/>
    </source>
</evidence>
<comment type="caution">
    <text evidence="10">The sequence shown here is derived from an EMBL/GenBank/DDBJ whole genome shotgun (WGS) entry which is preliminary data.</text>
</comment>
<keyword evidence="6" id="KW-0998">Cell outer membrane</keyword>
<dbReference type="GO" id="GO:0009279">
    <property type="term" value="C:cell outer membrane"/>
    <property type="evidence" value="ECO:0007669"/>
    <property type="project" value="UniProtKB-SubCell"/>
</dbReference>
<reference evidence="10 11" key="1">
    <citation type="submission" date="2015-01" db="EMBL/GenBank/DDBJ databases">
        <title>Desulfovibrio sp. JC271 draft genome sequence.</title>
        <authorList>
            <person name="Shivani Y."/>
            <person name="Subhash Y."/>
            <person name="Sasikala C."/>
            <person name="Ramana C.V."/>
        </authorList>
    </citation>
    <scope>NUCLEOTIDE SEQUENCE [LARGE SCALE GENOMIC DNA]</scope>
    <source>
        <strain evidence="10 11">JC271</strain>
    </source>
</reference>
<dbReference type="PRINTS" id="PR01338">
    <property type="entry name" value="TYPE3OMKPROT"/>
</dbReference>
<dbReference type="Gene3D" id="3.30.70.1530">
    <property type="entry name" value="Hypothetical protein rpa1041"/>
    <property type="match status" value="1"/>
</dbReference>
<dbReference type="AlphaFoldDB" id="A0A1B7X986"/>
<evidence type="ECO:0000313" key="10">
    <source>
        <dbReference type="EMBL" id="OBQ45949.1"/>
    </source>
</evidence>
<feature type="transmembrane region" description="Helical" evidence="8">
    <location>
        <begin position="218"/>
        <end position="240"/>
    </location>
</feature>
<dbReference type="InterPro" id="IPR045851">
    <property type="entry name" value="AMP-bd_C_sf"/>
</dbReference>
<organism evidence="10 11">
    <name type="scientific">Halodesulfovibrio spirochaetisodalis</name>
    <dbReference type="NCBI Taxonomy" id="1560234"/>
    <lineage>
        <taxon>Bacteria</taxon>
        <taxon>Pseudomonadati</taxon>
        <taxon>Thermodesulfobacteriota</taxon>
        <taxon>Desulfovibrionia</taxon>
        <taxon>Desulfovibrionales</taxon>
        <taxon>Desulfovibrionaceae</taxon>
        <taxon>Halodesulfovibrio</taxon>
    </lineage>
</organism>
<dbReference type="EMBL" id="JXMS01000034">
    <property type="protein sequence ID" value="OBQ45949.1"/>
    <property type="molecule type" value="Genomic_DNA"/>
</dbReference>
<dbReference type="InterPro" id="IPR003282">
    <property type="entry name" value="T3SS_SctJ"/>
</dbReference>
<evidence type="ECO:0000259" key="9">
    <source>
        <dbReference type="Pfam" id="PF01514"/>
    </source>
</evidence>
<dbReference type="PANTHER" id="PTHR30046">
    <property type="entry name" value="FLAGELLAR M-RING PROTEIN"/>
    <property type="match status" value="1"/>
</dbReference>
<comment type="subcellular location">
    <subcellularLocation>
        <location evidence="1">Cell outer membrane</location>
        <topology evidence="1">Lipid-anchor</topology>
    </subcellularLocation>
</comment>
<evidence type="ECO:0000256" key="5">
    <source>
        <dbReference type="ARBA" id="ARBA00023139"/>
    </source>
</evidence>
<gene>
    <name evidence="10" type="ORF">SP90_15135</name>
</gene>
<dbReference type="GO" id="GO:0009306">
    <property type="term" value="P:protein secretion"/>
    <property type="evidence" value="ECO:0007669"/>
    <property type="project" value="InterPro"/>
</dbReference>
<keyword evidence="3" id="KW-0732">Signal</keyword>
<keyword evidence="4 8" id="KW-0472">Membrane</keyword>
<evidence type="ECO:0000313" key="11">
    <source>
        <dbReference type="Proteomes" id="UP000091979"/>
    </source>
</evidence>
<feature type="domain" description="Flagellar M-ring N-terminal" evidence="9">
    <location>
        <begin position="20"/>
        <end position="185"/>
    </location>
</feature>
<proteinExistence type="inferred from homology"/>
<evidence type="ECO:0000256" key="8">
    <source>
        <dbReference type="SAM" id="Phobius"/>
    </source>
</evidence>
<dbReference type="PANTHER" id="PTHR30046:SF2">
    <property type="entry name" value="YOP PROTEINS TRANSLOCATION LIPOPROTEIN J"/>
    <property type="match status" value="1"/>
</dbReference>
<comment type="similarity">
    <text evidence="2">Belongs to the YscJ lipoprotein family.</text>
</comment>
<evidence type="ECO:0000256" key="1">
    <source>
        <dbReference type="ARBA" id="ARBA00004459"/>
    </source>
</evidence>
<dbReference type="NCBIfam" id="TIGR02544">
    <property type="entry name" value="III_secr_YscJ"/>
    <property type="match status" value="1"/>
</dbReference>
<keyword evidence="5" id="KW-0564">Palmitate</keyword>
<evidence type="ECO:0000256" key="3">
    <source>
        <dbReference type="ARBA" id="ARBA00022729"/>
    </source>
</evidence>
<dbReference type="PATRIC" id="fig|1560234.3.peg.2310"/>
<keyword evidence="7" id="KW-0449">Lipoprotein</keyword>
<evidence type="ECO:0000256" key="7">
    <source>
        <dbReference type="ARBA" id="ARBA00023288"/>
    </source>
</evidence>
<dbReference type="PROSITE" id="PS51257">
    <property type="entry name" value="PROKAR_LIPOPROTEIN"/>
    <property type="match status" value="1"/>
</dbReference>
<name>A0A1B7X986_9BACT</name>
<evidence type="ECO:0000256" key="6">
    <source>
        <dbReference type="ARBA" id="ARBA00023237"/>
    </source>
</evidence>
<dbReference type="InterPro" id="IPR006182">
    <property type="entry name" value="FliF_N_dom"/>
</dbReference>